<protein>
    <submittedName>
        <fullName evidence="2">Uncharacterized protein</fullName>
    </submittedName>
</protein>
<keyword evidence="3" id="KW-1185">Reference proteome</keyword>
<evidence type="ECO:0000313" key="3">
    <source>
        <dbReference type="Proteomes" id="UP000276133"/>
    </source>
</evidence>
<keyword evidence="1" id="KW-1133">Transmembrane helix</keyword>
<organism evidence="2 3">
    <name type="scientific">Brachionus plicatilis</name>
    <name type="common">Marine rotifer</name>
    <name type="synonym">Brachionus muelleri</name>
    <dbReference type="NCBI Taxonomy" id="10195"/>
    <lineage>
        <taxon>Eukaryota</taxon>
        <taxon>Metazoa</taxon>
        <taxon>Spiralia</taxon>
        <taxon>Gnathifera</taxon>
        <taxon>Rotifera</taxon>
        <taxon>Eurotatoria</taxon>
        <taxon>Monogononta</taxon>
        <taxon>Pseudotrocha</taxon>
        <taxon>Ploima</taxon>
        <taxon>Brachionidae</taxon>
        <taxon>Brachionus</taxon>
    </lineage>
</organism>
<proteinExistence type="predicted"/>
<comment type="caution">
    <text evidence="2">The sequence shown here is derived from an EMBL/GenBank/DDBJ whole genome shotgun (WGS) entry which is preliminary data.</text>
</comment>
<dbReference type="AlphaFoldDB" id="A0A3M7QHI2"/>
<reference evidence="2 3" key="1">
    <citation type="journal article" date="2018" name="Sci. Rep.">
        <title>Genomic signatures of local adaptation to the degree of environmental predictability in rotifers.</title>
        <authorList>
            <person name="Franch-Gras L."/>
            <person name="Hahn C."/>
            <person name="Garcia-Roger E.M."/>
            <person name="Carmona M.J."/>
            <person name="Serra M."/>
            <person name="Gomez A."/>
        </authorList>
    </citation>
    <scope>NUCLEOTIDE SEQUENCE [LARGE SCALE GENOMIC DNA]</scope>
    <source>
        <strain evidence="2">HYR1</strain>
    </source>
</reference>
<dbReference type="Proteomes" id="UP000276133">
    <property type="component" value="Unassembled WGS sequence"/>
</dbReference>
<keyword evidence="1" id="KW-0812">Transmembrane</keyword>
<keyword evidence="1" id="KW-0472">Membrane</keyword>
<gene>
    <name evidence="2" type="ORF">BpHYR1_043318</name>
</gene>
<evidence type="ECO:0000313" key="2">
    <source>
        <dbReference type="EMBL" id="RNA10907.1"/>
    </source>
</evidence>
<name>A0A3M7QHI2_BRAPC</name>
<accession>A0A3M7QHI2</accession>
<feature type="transmembrane region" description="Helical" evidence="1">
    <location>
        <begin position="36"/>
        <end position="54"/>
    </location>
</feature>
<evidence type="ECO:0000256" key="1">
    <source>
        <dbReference type="SAM" id="Phobius"/>
    </source>
</evidence>
<dbReference type="EMBL" id="REGN01006095">
    <property type="protein sequence ID" value="RNA10907.1"/>
    <property type="molecule type" value="Genomic_DNA"/>
</dbReference>
<sequence length="127" mass="14606">MEERVMNLKRKKNFDYLGLVDSSNLHKALERRRRRIIVVAVVVLAAKPNMWSVWAHHRHVATLWTIARQYGTVLDGANNVEIKTQTLIVQADTDRPQNLARKLLKNGSFIDVIIAKTLFKLALHIIT</sequence>